<dbReference type="InterPro" id="IPR038765">
    <property type="entry name" value="Papain-like_cys_pep_sf"/>
</dbReference>
<reference evidence="4" key="1">
    <citation type="submission" date="2023-03" db="EMBL/GenBank/DDBJ databases">
        <title>Massive genome expansion in bonnet fungi (Mycena s.s.) driven by repeated elements and novel gene families across ecological guilds.</title>
        <authorList>
            <consortium name="Lawrence Berkeley National Laboratory"/>
            <person name="Harder C.B."/>
            <person name="Miyauchi S."/>
            <person name="Viragh M."/>
            <person name="Kuo A."/>
            <person name="Thoen E."/>
            <person name="Andreopoulos B."/>
            <person name="Lu D."/>
            <person name="Skrede I."/>
            <person name="Drula E."/>
            <person name="Henrissat B."/>
            <person name="Morin E."/>
            <person name="Kohler A."/>
            <person name="Barry K."/>
            <person name="LaButti K."/>
            <person name="Morin E."/>
            <person name="Salamov A."/>
            <person name="Lipzen A."/>
            <person name="Mereny Z."/>
            <person name="Hegedus B."/>
            <person name="Baldrian P."/>
            <person name="Stursova M."/>
            <person name="Weitz H."/>
            <person name="Taylor A."/>
            <person name="Grigoriev I.V."/>
            <person name="Nagy L.G."/>
            <person name="Martin F."/>
            <person name="Kauserud H."/>
        </authorList>
    </citation>
    <scope>NUCLEOTIDE SEQUENCE</scope>
    <source>
        <strain evidence="4">CBHHK188m</strain>
    </source>
</reference>
<organism evidence="4 5">
    <name type="scientific">Mycena maculata</name>
    <dbReference type="NCBI Taxonomy" id="230809"/>
    <lineage>
        <taxon>Eukaryota</taxon>
        <taxon>Fungi</taxon>
        <taxon>Dikarya</taxon>
        <taxon>Basidiomycota</taxon>
        <taxon>Agaricomycotina</taxon>
        <taxon>Agaricomycetes</taxon>
        <taxon>Agaricomycetidae</taxon>
        <taxon>Agaricales</taxon>
        <taxon>Marasmiineae</taxon>
        <taxon>Mycenaceae</taxon>
        <taxon>Mycena</taxon>
    </lineage>
</organism>
<feature type="domain" description="USP" evidence="3">
    <location>
        <begin position="183"/>
        <end position="580"/>
    </location>
</feature>
<gene>
    <name evidence="4" type="ORF">DFH07DRAFT_825142</name>
</gene>
<protein>
    <recommendedName>
        <fullName evidence="3">USP domain-containing protein</fullName>
    </recommendedName>
</protein>
<proteinExistence type="predicted"/>
<dbReference type="InterPro" id="IPR055335">
    <property type="entry name" value="Ucp6/RUP1"/>
</dbReference>
<evidence type="ECO:0000259" key="3">
    <source>
        <dbReference type="PROSITE" id="PS50235"/>
    </source>
</evidence>
<dbReference type="Gene3D" id="3.90.70.10">
    <property type="entry name" value="Cysteine proteinases"/>
    <property type="match status" value="1"/>
</dbReference>
<feature type="coiled-coil region" evidence="1">
    <location>
        <begin position="467"/>
        <end position="501"/>
    </location>
</feature>
<dbReference type="EMBL" id="JARJLG010000073">
    <property type="protein sequence ID" value="KAJ7752837.1"/>
    <property type="molecule type" value="Genomic_DNA"/>
</dbReference>
<sequence>MHLTPEAAARQEQSERDPLPPQEAQKWMSDQEKRDGEMLVEITGADFDHAVRILRKHDNDMAKAADTLLTALSGATEDAEERERLASLENIKQDFGHLFPSKSNNVIDLTGDDDPPTNARFRATTRSPDPSWQMVRTTQPDVKSADDQLDDVIRASYNDFAADESDNIIPPEDFMVREAGRPVALRADVAGNAYAALVIQSLFHVPQLRQRCAELHLHHVEDASPRTNPDWAIWNLIEMLTCLDLVQLNIILDTTTLASWETVPLVHGMSVGTASKNFLERVVNALQSELDQQKVEGPNTNRLLHFTYCRVHSPTTGPPETVNESDFGHVVTVEINPESPSNDLVTRLSETLNTYNDDGSSDHTLILQPSEMVTFEIIVGASSSTATLSPEPLVYPKCIYMDQFLATNLDLANETRDSQRQFQKDIEMLTEKRKRITFYEGLDTFENLRGAIDYYDHIAQRDDPERIATLATMATKLRTTLQKLEREVEAIDQKIGNLQTELAGLFDNPELQCYPYDLRAVLVHTGLPGRKHIYSYVQDKGTWWKTVDYTVTEVTEDLVLSDPAGLHLGAGPYMLMYSRRQTEAEMAAPLQWPPLFVDSVKSSAEVFLEAIQEEARKAAVVSNDL</sequence>
<dbReference type="InterPro" id="IPR028889">
    <property type="entry name" value="USP"/>
</dbReference>
<evidence type="ECO:0000313" key="5">
    <source>
        <dbReference type="Proteomes" id="UP001215280"/>
    </source>
</evidence>
<dbReference type="Proteomes" id="UP001215280">
    <property type="component" value="Unassembled WGS sequence"/>
</dbReference>
<dbReference type="PANTHER" id="PTHR39597:SF1">
    <property type="entry name" value="UBA DOMAIN-CONTAINING PROTEIN RUP1"/>
    <property type="match status" value="1"/>
</dbReference>
<dbReference type="CDD" id="cd14273">
    <property type="entry name" value="UBA_TAP-C_like"/>
    <property type="match status" value="1"/>
</dbReference>
<dbReference type="PROSITE" id="PS50235">
    <property type="entry name" value="USP_3"/>
    <property type="match status" value="1"/>
</dbReference>
<dbReference type="SUPFAM" id="SSF54001">
    <property type="entry name" value="Cysteine proteinases"/>
    <property type="match status" value="1"/>
</dbReference>
<keyword evidence="1" id="KW-0175">Coiled coil</keyword>
<dbReference type="InterPro" id="IPR001394">
    <property type="entry name" value="Peptidase_C19_UCH"/>
</dbReference>
<keyword evidence="5" id="KW-1185">Reference proteome</keyword>
<evidence type="ECO:0000313" key="4">
    <source>
        <dbReference type="EMBL" id="KAJ7752837.1"/>
    </source>
</evidence>
<comment type="caution">
    <text evidence="4">The sequence shown here is derived from an EMBL/GenBank/DDBJ whole genome shotgun (WGS) entry which is preliminary data.</text>
</comment>
<dbReference type="AlphaFoldDB" id="A0AAD7IY67"/>
<evidence type="ECO:0000256" key="1">
    <source>
        <dbReference type="SAM" id="Coils"/>
    </source>
</evidence>
<accession>A0AAD7IY67</accession>
<name>A0AAD7IY67_9AGAR</name>
<feature type="region of interest" description="Disordered" evidence="2">
    <location>
        <begin position="1"/>
        <end position="34"/>
    </location>
</feature>
<dbReference type="GO" id="GO:0004843">
    <property type="term" value="F:cysteine-type deubiquitinase activity"/>
    <property type="evidence" value="ECO:0007669"/>
    <property type="project" value="InterPro"/>
</dbReference>
<dbReference type="GO" id="GO:0016579">
    <property type="term" value="P:protein deubiquitination"/>
    <property type="evidence" value="ECO:0007669"/>
    <property type="project" value="InterPro"/>
</dbReference>
<dbReference type="Pfam" id="PF00443">
    <property type="entry name" value="UCH"/>
    <property type="match status" value="1"/>
</dbReference>
<evidence type="ECO:0000256" key="2">
    <source>
        <dbReference type="SAM" id="MobiDB-lite"/>
    </source>
</evidence>
<dbReference type="PANTHER" id="PTHR39597">
    <property type="entry name" value="UBA DOMAIN-CONTAINING PROTEIN RUP1"/>
    <property type="match status" value="1"/>
</dbReference>